<dbReference type="PROSITE" id="PS50943">
    <property type="entry name" value="HTH_CROC1"/>
    <property type="match status" value="1"/>
</dbReference>
<dbReference type="SUPFAM" id="SSF47413">
    <property type="entry name" value="lambda repressor-like DNA-binding domains"/>
    <property type="match status" value="1"/>
</dbReference>
<dbReference type="RefSeq" id="WP_317520051.1">
    <property type="nucleotide sequence ID" value="NZ_JAWJZI010000001.1"/>
</dbReference>
<proteinExistence type="predicted"/>
<dbReference type="EMBL" id="JAWJZI010000001">
    <property type="protein sequence ID" value="MDV5167497.1"/>
    <property type="molecule type" value="Genomic_DNA"/>
</dbReference>
<reference evidence="2 3" key="1">
    <citation type="submission" date="2023-10" db="EMBL/GenBank/DDBJ databases">
        <title>Marine bacteria isolated from horseshoe crab.</title>
        <authorList>
            <person name="Cheng T.H."/>
        </authorList>
    </citation>
    <scope>NUCLEOTIDE SEQUENCE [LARGE SCALE GENOMIC DNA]</scope>
    <source>
        <strain evidence="2 3">HSC6</strain>
    </source>
</reference>
<sequence>MITKEKAMKTCAEILKKARKQSGMSQSNFIKHYKLNIKQGTYSRWENGTYKIPAYVLLRIGAIQPVDLSDGGEK</sequence>
<keyword evidence="3" id="KW-1185">Reference proteome</keyword>
<accession>A0ABU3ZBL2</accession>
<dbReference type="InterPro" id="IPR010982">
    <property type="entry name" value="Lambda_DNA-bd_dom_sf"/>
</dbReference>
<name>A0ABU3ZBL2_9GAMM</name>
<gene>
    <name evidence="2" type="ORF">R2X38_00630</name>
</gene>
<organism evidence="2 3">
    <name type="scientific">Photobacterium rosenbergii</name>
    <dbReference type="NCBI Taxonomy" id="294936"/>
    <lineage>
        <taxon>Bacteria</taxon>
        <taxon>Pseudomonadati</taxon>
        <taxon>Pseudomonadota</taxon>
        <taxon>Gammaproteobacteria</taxon>
        <taxon>Vibrionales</taxon>
        <taxon>Vibrionaceae</taxon>
        <taxon>Photobacterium</taxon>
    </lineage>
</organism>
<evidence type="ECO:0000259" key="1">
    <source>
        <dbReference type="PROSITE" id="PS50943"/>
    </source>
</evidence>
<dbReference type="Gene3D" id="1.10.260.40">
    <property type="entry name" value="lambda repressor-like DNA-binding domains"/>
    <property type="match status" value="1"/>
</dbReference>
<comment type="caution">
    <text evidence="2">The sequence shown here is derived from an EMBL/GenBank/DDBJ whole genome shotgun (WGS) entry which is preliminary data.</text>
</comment>
<dbReference type="Proteomes" id="UP001186452">
    <property type="component" value="Unassembled WGS sequence"/>
</dbReference>
<feature type="domain" description="HTH cro/C1-type" evidence="1">
    <location>
        <begin position="15"/>
        <end position="60"/>
    </location>
</feature>
<dbReference type="InterPro" id="IPR001387">
    <property type="entry name" value="Cro/C1-type_HTH"/>
</dbReference>
<protein>
    <submittedName>
        <fullName evidence="2">Helix-turn-helix transcriptional regulator</fullName>
    </submittedName>
</protein>
<dbReference type="CDD" id="cd00093">
    <property type="entry name" value="HTH_XRE"/>
    <property type="match status" value="1"/>
</dbReference>
<evidence type="ECO:0000313" key="3">
    <source>
        <dbReference type="Proteomes" id="UP001186452"/>
    </source>
</evidence>
<evidence type="ECO:0000313" key="2">
    <source>
        <dbReference type="EMBL" id="MDV5167497.1"/>
    </source>
</evidence>